<comment type="caution">
    <text evidence="1">The sequence shown here is derived from an EMBL/GenBank/DDBJ whole genome shotgun (WGS) entry which is preliminary data.</text>
</comment>
<dbReference type="InterPro" id="IPR052356">
    <property type="entry name" value="Thiol_S-MT"/>
</dbReference>
<dbReference type="PANTHER" id="PTHR45036:SF1">
    <property type="entry name" value="METHYLTRANSFERASE LIKE 7A"/>
    <property type="match status" value="1"/>
</dbReference>
<dbReference type="Pfam" id="PF13489">
    <property type="entry name" value="Methyltransf_23"/>
    <property type="match status" value="1"/>
</dbReference>
<name>A0AAJ0BEJ0_9PEZI</name>
<dbReference type="GO" id="GO:0008168">
    <property type="term" value="F:methyltransferase activity"/>
    <property type="evidence" value="ECO:0007669"/>
    <property type="project" value="UniProtKB-KW"/>
</dbReference>
<keyword evidence="1" id="KW-0808">Transferase</keyword>
<keyword evidence="1" id="KW-0489">Methyltransferase</keyword>
<dbReference type="Gene3D" id="3.40.50.150">
    <property type="entry name" value="Vaccinia Virus protein VP39"/>
    <property type="match status" value="1"/>
</dbReference>
<dbReference type="EMBL" id="MU839831">
    <property type="protein sequence ID" value="KAK1756833.1"/>
    <property type="molecule type" value="Genomic_DNA"/>
</dbReference>
<sequence length="303" mass="33309">MAANYTSHPRPPLRELLTHLLEPWQFMALSLSYLPGTITPLLKSHSLRTLLSFQSLQPLWFARFWSYVGPQVRTASGPRVTPLLSGLVSGGTILTSSTDSTTPGIGGVILEIGPGSGMMVSLLSPPKDSKDQDQPASSAGHRSRITHIYGVEPNPSVHAALRSEIAAAGLQETYEIVPLGIQDALATGRIPEASVDCIVSILCLCSIPDPAENIAQIYRTLKPGGRWYVYEHVRAFREQGWGMNLYQAFVNLFWPHCIGGCNIRRDTLSHLKAAGPWSKFDLVQPPQEPWYFTLPHVYGILTK</sequence>
<protein>
    <submittedName>
        <fullName evidence="1">S-adenosyl-L-methionine-dependent methyltransferase</fullName>
    </submittedName>
</protein>
<dbReference type="SUPFAM" id="SSF53335">
    <property type="entry name" value="S-adenosyl-L-methionine-dependent methyltransferases"/>
    <property type="match status" value="1"/>
</dbReference>
<dbReference type="InterPro" id="IPR029063">
    <property type="entry name" value="SAM-dependent_MTases_sf"/>
</dbReference>
<dbReference type="GO" id="GO:0032259">
    <property type="term" value="P:methylation"/>
    <property type="evidence" value="ECO:0007669"/>
    <property type="project" value="UniProtKB-KW"/>
</dbReference>
<evidence type="ECO:0000313" key="2">
    <source>
        <dbReference type="Proteomes" id="UP001239445"/>
    </source>
</evidence>
<keyword evidence="2" id="KW-1185">Reference proteome</keyword>
<organism evidence="1 2">
    <name type="scientific">Echria macrotheca</name>
    <dbReference type="NCBI Taxonomy" id="438768"/>
    <lineage>
        <taxon>Eukaryota</taxon>
        <taxon>Fungi</taxon>
        <taxon>Dikarya</taxon>
        <taxon>Ascomycota</taxon>
        <taxon>Pezizomycotina</taxon>
        <taxon>Sordariomycetes</taxon>
        <taxon>Sordariomycetidae</taxon>
        <taxon>Sordariales</taxon>
        <taxon>Schizotheciaceae</taxon>
        <taxon>Echria</taxon>
    </lineage>
</organism>
<dbReference type="Proteomes" id="UP001239445">
    <property type="component" value="Unassembled WGS sequence"/>
</dbReference>
<evidence type="ECO:0000313" key="1">
    <source>
        <dbReference type="EMBL" id="KAK1756833.1"/>
    </source>
</evidence>
<dbReference type="PANTHER" id="PTHR45036">
    <property type="entry name" value="METHYLTRANSFERASE LIKE 7B"/>
    <property type="match status" value="1"/>
</dbReference>
<gene>
    <name evidence="1" type="ORF">QBC47DRAFT_170368</name>
</gene>
<proteinExistence type="predicted"/>
<dbReference type="AlphaFoldDB" id="A0AAJ0BEJ0"/>
<reference evidence="1" key="1">
    <citation type="submission" date="2023-06" db="EMBL/GenBank/DDBJ databases">
        <title>Genome-scale phylogeny and comparative genomics of the fungal order Sordariales.</title>
        <authorList>
            <consortium name="Lawrence Berkeley National Laboratory"/>
            <person name="Hensen N."/>
            <person name="Bonometti L."/>
            <person name="Westerberg I."/>
            <person name="Brannstrom I.O."/>
            <person name="Guillou S."/>
            <person name="Cros-Aarteil S."/>
            <person name="Calhoun S."/>
            <person name="Haridas S."/>
            <person name="Kuo A."/>
            <person name="Mondo S."/>
            <person name="Pangilinan J."/>
            <person name="Riley R."/>
            <person name="Labutti K."/>
            <person name="Andreopoulos B."/>
            <person name="Lipzen A."/>
            <person name="Chen C."/>
            <person name="Yanf M."/>
            <person name="Daum C."/>
            <person name="Ng V."/>
            <person name="Clum A."/>
            <person name="Steindorff A."/>
            <person name="Ohm R."/>
            <person name="Martin F."/>
            <person name="Silar P."/>
            <person name="Natvig D."/>
            <person name="Lalanne C."/>
            <person name="Gautier V."/>
            <person name="Ament-Velasquez S.L."/>
            <person name="Kruys A."/>
            <person name="Hutchinson M.I."/>
            <person name="Powell A.J."/>
            <person name="Barry K."/>
            <person name="Miller A.N."/>
            <person name="Grigoriev I.V."/>
            <person name="Debuchy R."/>
            <person name="Gladieux P."/>
            <person name="Thoren M.H."/>
            <person name="Johannesson H."/>
        </authorList>
    </citation>
    <scope>NUCLEOTIDE SEQUENCE</scope>
    <source>
        <strain evidence="1">PSN4</strain>
    </source>
</reference>
<accession>A0AAJ0BEJ0</accession>
<dbReference type="CDD" id="cd02440">
    <property type="entry name" value="AdoMet_MTases"/>
    <property type="match status" value="1"/>
</dbReference>